<dbReference type="PROSITE" id="PS51186">
    <property type="entry name" value="GNAT"/>
    <property type="match status" value="1"/>
</dbReference>
<dbReference type="GO" id="GO:0016747">
    <property type="term" value="F:acyltransferase activity, transferring groups other than amino-acyl groups"/>
    <property type="evidence" value="ECO:0007669"/>
    <property type="project" value="InterPro"/>
</dbReference>
<evidence type="ECO:0000313" key="3">
    <source>
        <dbReference type="Proteomes" id="UP000294225"/>
    </source>
</evidence>
<name>A0A4R0IXE9_9ACTN</name>
<dbReference type="InterPro" id="IPR016181">
    <property type="entry name" value="Acyl_CoA_acyltransferase"/>
</dbReference>
<dbReference type="Pfam" id="PF00583">
    <property type="entry name" value="Acetyltransf_1"/>
    <property type="match status" value="1"/>
</dbReference>
<protein>
    <submittedName>
        <fullName evidence="2">GNAT family N-acetyltransferase</fullName>
    </submittedName>
</protein>
<evidence type="ECO:0000259" key="1">
    <source>
        <dbReference type="PROSITE" id="PS51186"/>
    </source>
</evidence>
<reference evidence="2 3" key="1">
    <citation type="submission" date="2019-02" db="EMBL/GenBank/DDBJ databases">
        <title>Kribbella capetownensis sp. nov. and Kribbella speibonae sp. nov., isolated from soil.</title>
        <authorList>
            <person name="Curtis S.M."/>
            <person name="Norton I."/>
            <person name="Everest G.J."/>
            <person name="Meyers P.R."/>
        </authorList>
    </citation>
    <scope>NUCLEOTIDE SEQUENCE [LARGE SCALE GENOMIC DNA]</scope>
    <source>
        <strain evidence="2 3">YM55</strain>
    </source>
</reference>
<dbReference type="AlphaFoldDB" id="A0A4R0IXE9"/>
<gene>
    <name evidence="2" type="ORF">E0H92_20200</name>
</gene>
<dbReference type="Proteomes" id="UP000294225">
    <property type="component" value="Unassembled WGS sequence"/>
</dbReference>
<dbReference type="InterPro" id="IPR000182">
    <property type="entry name" value="GNAT_dom"/>
</dbReference>
<accession>A0A4R0IXE9</accession>
<dbReference type="EMBL" id="SJKC01000002">
    <property type="protein sequence ID" value="TCC38721.1"/>
    <property type="molecule type" value="Genomic_DNA"/>
</dbReference>
<sequence>MEIVWVDGRDAEVFRRFYAVKFGVRREELEFPVGMGVEEARVFMAREHADMRADGLGLVDGDEWLGVAWLDWWLVGNTGTVDVELAVAPAYRRRGVATKLLDAAIERARADGRRIVSGTNLAGDPVTGESPGTAFAAARGFVKKHTELHQVAELPMTDLVEQPVDGYEIVQWREHAPDEWLEQFVELLTGMSEDVPSGERTSEAVHWTPELVRDAEDRRVAQGRFTYTTAAVHTASGELAAYTQMGGTPETPDRLNQYDTYVRRTHRGHRLGIAVKGPNLRALQAGVPLPAVLHTWNAPENAPMIAVNSKLGFRPVAQRTMWERTLL</sequence>
<dbReference type="Gene3D" id="3.40.630.30">
    <property type="match status" value="1"/>
</dbReference>
<evidence type="ECO:0000313" key="2">
    <source>
        <dbReference type="EMBL" id="TCC38721.1"/>
    </source>
</evidence>
<dbReference type="SUPFAM" id="SSF55729">
    <property type="entry name" value="Acyl-CoA N-acyltransferases (Nat)"/>
    <property type="match status" value="2"/>
</dbReference>
<feature type="domain" description="N-acetyltransferase" evidence="1">
    <location>
        <begin position="12"/>
        <end position="186"/>
    </location>
</feature>
<dbReference type="CDD" id="cd04301">
    <property type="entry name" value="NAT_SF"/>
    <property type="match status" value="1"/>
</dbReference>
<organism evidence="2 3">
    <name type="scientific">Kribbella speibonae</name>
    <dbReference type="NCBI Taxonomy" id="1572660"/>
    <lineage>
        <taxon>Bacteria</taxon>
        <taxon>Bacillati</taxon>
        <taxon>Actinomycetota</taxon>
        <taxon>Actinomycetes</taxon>
        <taxon>Propionibacteriales</taxon>
        <taxon>Kribbellaceae</taxon>
        <taxon>Kribbella</taxon>
    </lineage>
</organism>
<proteinExistence type="predicted"/>
<dbReference type="RefSeq" id="WP_131497278.1">
    <property type="nucleotide sequence ID" value="NZ_SJKC01000002.1"/>
</dbReference>
<keyword evidence="2" id="KW-0808">Transferase</keyword>
<comment type="caution">
    <text evidence="2">The sequence shown here is derived from an EMBL/GenBank/DDBJ whole genome shotgun (WGS) entry which is preliminary data.</text>
</comment>